<gene>
    <name evidence="1" type="ORF">IPZ78_06695</name>
</gene>
<dbReference type="Proteomes" id="UP001165302">
    <property type="component" value="Unassembled WGS sequence"/>
</dbReference>
<dbReference type="SUPFAM" id="SSF111069">
    <property type="entry name" value="Hypothetical protein yfbM"/>
    <property type="match status" value="1"/>
</dbReference>
<dbReference type="EMBL" id="JADEYP010000009">
    <property type="protein sequence ID" value="MCA5004840.1"/>
    <property type="molecule type" value="Genomic_DNA"/>
</dbReference>
<dbReference type="Gene3D" id="3.40.1760.10">
    <property type="entry name" value="YfbM-like super family"/>
    <property type="match status" value="1"/>
</dbReference>
<evidence type="ECO:0000313" key="1">
    <source>
        <dbReference type="EMBL" id="MCA5004840.1"/>
    </source>
</evidence>
<reference evidence="1" key="1">
    <citation type="submission" date="2020-10" db="EMBL/GenBank/DDBJ databases">
        <authorList>
            <person name="Lu T."/>
            <person name="Wang Q."/>
            <person name="Han X."/>
        </authorList>
    </citation>
    <scope>NUCLEOTIDE SEQUENCE</scope>
    <source>
        <strain evidence="1">WQ 366</strain>
    </source>
</reference>
<proteinExistence type="predicted"/>
<protein>
    <submittedName>
        <fullName evidence="1">YfbM family protein</fullName>
    </submittedName>
</protein>
<organism evidence="1 2">
    <name type="scientific">Sphingobacterium bovistauri</name>
    <dbReference type="NCBI Taxonomy" id="2781959"/>
    <lineage>
        <taxon>Bacteria</taxon>
        <taxon>Pseudomonadati</taxon>
        <taxon>Bacteroidota</taxon>
        <taxon>Sphingobacteriia</taxon>
        <taxon>Sphingobacteriales</taxon>
        <taxon>Sphingobacteriaceae</taxon>
        <taxon>Sphingobacterium</taxon>
    </lineage>
</organism>
<dbReference type="InterPro" id="IPR035944">
    <property type="entry name" value="YfbM-like_sf"/>
</dbReference>
<keyword evidence="2" id="KW-1185">Reference proteome</keyword>
<name>A0ABS7Z7J7_9SPHI</name>
<comment type="caution">
    <text evidence="1">The sequence shown here is derived from an EMBL/GenBank/DDBJ whole genome shotgun (WGS) entry which is preliminary data.</text>
</comment>
<evidence type="ECO:0000313" key="2">
    <source>
        <dbReference type="Proteomes" id="UP001165302"/>
    </source>
</evidence>
<dbReference type="Pfam" id="PF08974">
    <property type="entry name" value="DUF1877"/>
    <property type="match status" value="1"/>
</dbReference>
<dbReference type="InterPro" id="IPR015068">
    <property type="entry name" value="DUF1877"/>
</dbReference>
<sequence length="162" mass="18371">MIGNLLRVTKKELEDYLQNSTLLEDMIYDDETENENLVDIDKSWDGIIFLLTGEGLATADHNLVRVLFSGQLIDEDQDLGYGPAHYLTPELVAELNNEISKITIAELKQKFNPAKMTELEIYPTIWDEGDDAFEYIADGFLTMQKVFTDATKNGEAIITFLN</sequence>
<accession>A0ABS7Z7J7</accession>